<dbReference type="EMBL" id="CABVIK010000004">
    <property type="protein sequence ID" value="VVO73116.1"/>
    <property type="molecule type" value="Genomic_DNA"/>
</dbReference>
<reference evidence="1 2" key="1">
    <citation type="submission" date="2019-09" db="EMBL/GenBank/DDBJ databases">
        <authorList>
            <person name="Chandra G."/>
            <person name="Truman W A."/>
        </authorList>
    </citation>
    <scope>NUCLEOTIDE SEQUENCE [LARGE SCALE GENOMIC DNA]</scope>
    <source>
        <strain evidence="1">PS870</strain>
    </source>
</reference>
<dbReference type="AlphaFoldDB" id="A0A5E7IAW9"/>
<gene>
    <name evidence="1" type="ORF">PS870_01396</name>
</gene>
<name>A0A5E7IAW9_PSEFL</name>
<evidence type="ECO:0000313" key="1">
    <source>
        <dbReference type="EMBL" id="VVO73116.1"/>
    </source>
</evidence>
<dbReference type="RefSeq" id="WP_154911935.1">
    <property type="nucleotide sequence ID" value="NZ_CABVIK010000004.1"/>
</dbReference>
<organism evidence="1 2">
    <name type="scientific">Pseudomonas fluorescens</name>
    <dbReference type="NCBI Taxonomy" id="294"/>
    <lineage>
        <taxon>Bacteria</taxon>
        <taxon>Pseudomonadati</taxon>
        <taxon>Pseudomonadota</taxon>
        <taxon>Gammaproteobacteria</taxon>
        <taxon>Pseudomonadales</taxon>
        <taxon>Pseudomonadaceae</taxon>
        <taxon>Pseudomonas</taxon>
    </lineage>
</organism>
<evidence type="ECO:0000313" key="2">
    <source>
        <dbReference type="Proteomes" id="UP000349468"/>
    </source>
</evidence>
<accession>A0A5E7IAW9</accession>
<proteinExistence type="predicted"/>
<sequence length="101" mass="11369">MNLKNILSSELPEIDNSIKECVNQGQWLLFKSKSIVSSEAKMSLYLKVGTSVYALSDRGRVIREVEKPNANFRIDEMFYFSDIPKPQSLSNAPLSHMSSVA</sequence>
<protein>
    <submittedName>
        <fullName evidence="1">Uncharacterized protein</fullName>
    </submittedName>
</protein>
<dbReference type="Proteomes" id="UP000349468">
    <property type="component" value="Unassembled WGS sequence"/>
</dbReference>